<keyword evidence="3" id="KW-1185">Reference proteome</keyword>
<accession>A0A3M8STC1</accession>
<dbReference type="Pfam" id="PF13692">
    <property type="entry name" value="Glyco_trans_1_4"/>
    <property type="match status" value="1"/>
</dbReference>
<dbReference type="EMBL" id="RIBS01000003">
    <property type="protein sequence ID" value="RNF84551.1"/>
    <property type="molecule type" value="Genomic_DNA"/>
</dbReference>
<feature type="domain" description="Glycosyltransferase subfamily 4-like N-terminal" evidence="1">
    <location>
        <begin position="20"/>
        <end position="190"/>
    </location>
</feature>
<dbReference type="SUPFAM" id="SSF53756">
    <property type="entry name" value="UDP-Glycosyltransferase/glycogen phosphorylase"/>
    <property type="match status" value="1"/>
</dbReference>
<dbReference type="Proteomes" id="UP000267049">
    <property type="component" value="Unassembled WGS sequence"/>
</dbReference>
<dbReference type="PANTHER" id="PTHR45947">
    <property type="entry name" value="SULFOQUINOVOSYL TRANSFERASE SQD2"/>
    <property type="match status" value="1"/>
</dbReference>
<name>A0A3M8STC1_9GAMM</name>
<dbReference type="Gene3D" id="3.40.50.2000">
    <property type="entry name" value="Glycogen Phosphorylase B"/>
    <property type="match status" value="2"/>
</dbReference>
<evidence type="ECO:0000313" key="3">
    <source>
        <dbReference type="Proteomes" id="UP000267049"/>
    </source>
</evidence>
<organism evidence="2 3">
    <name type="scientific">Montanilutibacter psychrotolerans</name>
    <dbReference type="NCBI Taxonomy" id="1327343"/>
    <lineage>
        <taxon>Bacteria</taxon>
        <taxon>Pseudomonadati</taxon>
        <taxon>Pseudomonadota</taxon>
        <taxon>Gammaproteobacteria</taxon>
        <taxon>Lysobacterales</taxon>
        <taxon>Lysobacteraceae</taxon>
        <taxon>Montanilutibacter</taxon>
    </lineage>
</organism>
<reference evidence="2 3" key="1">
    <citation type="submission" date="2018-11" db="EMBL/GenBank/DDBJ databases">
        <title>Lysobacter cryohumiis sp. nov., isolated from soil in the Tianshan Mountains, Xinjiang, China.</title>
        <authorList>
            <person name="Luo Y."/>
            <person name="Sheng H."/>
        </authorList>
    </citation>
    <scope>NUCLEOTIDE SEQUENCE [LARGE SCALE GENOMIC DNA]</scope>
    <source>
        <strain evidence="2 3">ZS60</strain>
    </source>
</reference>
<evidence type="ECO:0000259" key="1">
    <source>
        <dbReference type="Pfam" id="PF13439"/>
    </source>
</evidence>
<dbReference type="InterPro" id="IPR028098">
    <property type="entry name" value="Glyco_trans_4-like_N"/>
</dbReference>
<comment type="caution">
    <text evidence="2">The sequence shown here is derived from an EMBL/GenBank/DDBJ whole genome shotgun (WGS) entry which is preliminary data.</text>
</comment>
<gene>
    <name evidence="2" type="ORF">EER27_07735</name>
</gene>
<evidence type="ECO:0000313" key="2">
    <source>
        <dbReference type="EMBL" id="RNF84551.1"/>
    </source>
</evidence>
<dbReference type="Pfam" id="PF13439">
    <property type="entry name" value="Glyco_transf_4"/>
    <property type="match status" value="1"/>
</dbReference>
<dbReference type="OrthoDB" id="4611853at2"/>
<dbReference type="GO" id="GO:0016758">
    <property type="term" value="F:hexosyltransferase activity"/>
    <property type="evidence" value="ECO:0007669"/>
    <property type="project" value="TreeGrafter"/>
</dbReference>
<protein>
    <submittedName>
        <fullName evidence="2">Glycosyltransferase family 4 protein</fullName>
    </submittedName>
</protein>
<dbReference type="InterPro" id="IPR050194">
    <property type="entry name" value="Glycosyltransferase_grp1"/>
</dbReference>
<sequence>MLVLTSTYPRWTGDHEPGFVHELARRLTDRFDVTVLGPHAMGARPTEVLDGVQVHRYRYAPASMERLVNDGGIVTNLRRSPWRWLLVPPFLIAQAWATLRFIRKLRPDVVHAHWLLPQGLVAACVPGRPPVLVTSHGADLFAIRGRLYRGLRSFVLARVAAVSVVSRAMRSRLRDEHPGADAHVMPMGVDFGLFTPSPGSEPAPARSTATILFVGRLVAKKGVIHLIDAMPQVLQKVPEARLDVIGFGPEQAALAARVEHLGLADRVTFLGAVPQAALPAHYRAAAVFAAPFVEAADGDQEGLGLVVAEAIACHCPVVVGDVPAVRDVVDDDLSWIVPQNDPAALADALVDVLRDADASAAKATLARNRLLERLSWQQVAAGYADLLSRLAQDRSGS</sequence>
<proteinExistence type="predicted"/>
<keyword evidence="2" id="KW-0808">Transferase</keyword>
<dbReference type="PANTHER" id="PTHR45947:SF3">
    <property type="entry name" value="SULFOQUINOVOSYL TRANSFERASE SQD2"/>
    <property type="match status" value="1"/>
</dbReference>
<dbReference type="AlphaFoldDB" id="A0A3M8STC1"/>